<dbReference type="InterPro" id="IPR017978">
    <property type="entry name" value="GPCR_3_C"/>
</dbReference>
<dbReference type="InterPro" id="IPR002456">
    <property type="entry name" value="GPCR_3_GABA_rcpt_B1"/>
</dbReference>
<dbReference type="SMART" id="SM00032">
    <property type="entry name" value="CCP"/>
    <property type="match status" value="1"/>
</dbReference>
<evidence type="ECO:0000256" key="11">
    <source>
        <dbReference type="ARBA" id="ARBA00023157"/>
    </source>
</evidence>
<dbReference type="CDD" id="cd00033">
    <property type="entry name" value="CCP"/>
    <property type="match status" value="2"/>
</dbReference>
<dbReference type="Proteomes" id="UP000694402">
    <property type="component" value="Unassembled WGS sequence"/>
</dbReference>
<keyword evidence="12" id="KW-0675">Receptor</keyword>
<dbReference type="GeneTree" id="ENSGT00940000157642"/>
<dbReference type="InterPro" id="IPR035976">
    <property type="entry name" value="Sushi/SCR/CCP_sf"/>
</dbReference>
<comment type="caution">
    <text evidence="17">Lacks conserved residue(s) required for the propagation of feature annotation.</text>
</comment>
<feature type="domain" description="G-protein coupled receptors family 3 profile" evidence="20">
    <location>
        <begin position="524"/>
        <end position="802"/>
    </location>
</feature>
<dbReference type="PANTHER" id="PTHR10519:SF77">
    <property type="entry name" value="GAMMA-AMINOBUTYRIC ACID TYPE B RECEPTOR SUBUNIT 1"/>
    <property type="match status" value="1"/>
</dbReference>
<keyword evidence="11 17" id="KW-1015">Disulfide bond</keyword>
<evidence type="ECO:0000256" key="12">
    <source>
        <dbReference type="ARBA" id="ARBA00023170"/>
    </source>
</evidence>
<keyword evidence="23" id="KW-1185">Reference proteome</keyword>
<dbReference type="GO" id="GO:0038039">
    <property type="term" value="C:G protein-coupled receptor heterodimeric complex"/>
    <property type="evidence" value="ECO:0007669"/>
    <property type="project" value="TreeGrafter"/>
</dbReference>
<feature type="transmembrane region" description="Helical" evidence="19">
    <location>
        <begin position="760"/>
        <end position="780"/>
    </location>
</feature>
<dbReference type="PROSITE" id="PS50923">
    <property type="entry name" value="SUSHI"/>
    <property type="match status" value="1"/>
</dbReference>
<dbReference type="GO" id="GO:0004965">
    <property type="term" value="F:G protein-coupled GABA receptor activity"/>
    <property type="evidence" value="ECO:0007669"/>
    <property type="project" value="InterPro"/>
</dbReference>
<dbReference type="PANTHER" id="PTHR10519">
    <property type="entry name" value="GABA-B RECEPTOR"/>
    <property type="match status" value="1"/>
</dbReference>
<reference evidence="22" key="2">
    <citation type="submission" date="2025-09" db="UniProtKB">
        <authorList>
            <consortium name="Ensembl"/>
        </authorList>
    </citation>
    <scope>IDENTIFICATION</scope>
</reference>
<dbReference type="GO" id="GO:0007214">
    <property type="term" value="P:gamma-aminobutyric acid signaling pathway"/>
    <property type="evidence" value="ECO:0007669"/>
    <property type="project" value="TreeGrafter"/>
</dbReference>
<feature type="transmembrane region" description="Helical" evidence="19">
    <location>
        <begin position="517"/>
        <end position="542"/>
    </location>
</feature>
<keyword evidence="15" id="KW-0628">Postsynaptic cell membrane</keyword>
<dbReference type="CDD" id="cd06366">
    <property type="entry name" value="PBP1_GABAb_receptor"/>
    <property type="match status" value="1"/>
</dbReference>
<dbReference type="PRINTS" id="PR01177">
    <property type="entry name" value="GABAB1RECPTR"/>
</dbReference>
<evidence type="ECO:0000256" key="18">
    <source>
        <dbReference type="SAM" id="MobiDB-lite"/>
    </source>
</evidence>
<dbReference type="SUPFAM" id="SSF57535">
    <property type="entry name" value="Complement control module/SCR domain"/>
    <property type="match status" value="2"/>
</dbReference>
<dbReference type="FunFam" id="3.40.50.2300:FF:000055">
    <property type="entry name" value="Gamma-aminobutyric acid type B receptor subunit 1"/>
    <property type="match status" value="1"/>
</dbReference>
<dbReference type="SUPFAM" id="SSF53822">
    <property type="entry name" value="Periplasmic binding protein-like I"/>
    <property type="match status" value="1"/>
</dbReference>
<accession>A0A8C8G561</accession>
<keyword evidence="8" id="KW-0297">G-protein coupled receptor</keyword>
<evidence type="ECO:0000256" key="8">
    <source>
        <dbReference type="ARBA" id="ARBA00023040"/>
    </source>
</evidence>
<evidence type="ECO:0000256" key="19">
    <source>
        <dbReference type="SAM" id="Phobius"/>
    </source>
</evidence>
<keyword evidence="3" id="KW-0597">Phosphoprotein</keyword>
<keyword evidence="17" id="KW-0768">Sushi</keyword>
<evidence type="ECO:0000256" key="9">
    <source>
        <dbReference type="ARBA" id="ARBA00023054"/>
    </source>
</evidence>
<keyword evidence="14" id="KW-0807">Transducer</keyword>
<feature type="transmembrane region" description="Helical" evidence="19">
    <location>
        <begin position="694"/>
        <end position="715"/>
    </location>
</feature>
<feature type="transmembrane region" description="Helical" evidence="19">
    <location>
        <begin position="554"/>
        <end position="573"/>
    </location>
</feature>
<dbReference type="PRINTS" id="PR01176">
    <property type="entry name" value="GABABRECEPTR"/>
</dbReference>
<dbReference type="InterPro" id="IPR002455">
    <property type="entry name" value="GPCR3_GABA-B"/>
</dbReference>
<feature type="transmembrane region" description="Helical" evidence="19">
    <location>
        <begin position="593"/>
        <end position="613"/>
    </location>
</feature>
<feature type="transmembrane region" description="Helical" evidence="19">
    <location>
        <begin position="634"/>
        <end position="657"/>
    </location>
</feature>
<dbReference type="InterPro" id="IPR000436">
    <property type="entry name" value="Sushi_SCR_CCP_dom"/>
</dbReference>
<keyword evidence="5" id="KW-0732">Signal</keyword>
<keyword evidence="9" id="KW-0175">Coiled coil</keyword>
<dbReference type="AlphaFoldDB" id="A0A8C8G561"/>
<dbReference type="Pfam" id="PF00084">
    <property type="entry name" value="Sushi"/>
    <property type="match status" value="1"/>
</dbReference>
<evidence type="ECO:0000256" key="6">
    <source>
        <dbReference type="ARBA" id="ARBA00022989"/>
    </source>
</evidence>
<evidence type="ECO:0000256" key="7">
    <source>
        <dbReference type="ARBA" id="ARBA00023018"/>
    </source>
</evidence>
<dbReference type="Pfam" id="PF01094">
    <property type="entry name" value="ANF_receptor"/>
    <property type="match status" value="1"/>
</dbReference>
<protein>
    <recommendedName>
        <fullName evidence="24">Gamma-aminobutyric acid type B receptor subunit 1</fullName>
    </recommendedName>
</protein>
<evidence type="ECO:0000256" key="10">
    <source>
        <dbReference type="ARBA" id="ARBA00023136"/>
    </source>
</evidence>
<proteinExistence type="inferred from homology"/>
<feature type="region of interest" description="Disordered" evidence="18">
    <location>
        <begin position="797"/>
        <end position="819"/>
    </location>
</feature>
<keyword evidence="4 19" id="KW-0812">Transmembrane</keyword>
<keyword evidence="6 19" id="KW-1133">Transmembrane helix</keyword>
<comment type="subcellular location">
    <subcellularLocation>
        <location evidence="16">Postsynaptic cell membrane</location>
        <topology evidence="16">Multi-pass membrane protein</topology>
    </subcellularLocation>
</comment>
<evidence type="ECO:0000256" key="15">
    <source>
        <dbReference type="ARBA" id="ARBA00023257"/>
    </source>
</evidence>
<evidence type="ECO:0000256" key="5">
    <source>
        <dbReference type="ARBA" id="ARBA00022729"/>
    </source>
</evidence>
<keyword evidence="7" id="KW-0770">Synapse</keyword>
<dbReference type="GO" id="GO:0045211">
    <property type="term" value="C:postsynaptic membrane"/>
    <property type="evidence" value="ECO:0007669"/>
    <property type="project" value="UniProtKB-SubCell"/>
</dbReference>
<evidence type="ECO:0000313" key="22">
    <source>
        <dbReference type="Ensembl" id="ENSOTSP00005045143.2"/>
    </source>
</evidence>
<gene>
    <name evidence="22" type="primary">LOC112229197</name>
</gene>
<dbReference type="InterPro" id="IPR001828">
    <property type="entry name" value="ANF_lig-bd_rcpt"/>
</dbReference>
<organism evidence="22 23">
    <name type="scientific">Oncorhynchus tshawytscha</name>
    <name type="common">Chinook salmon</name>
    <name type="synonym">Salmo tshawytscha</name>
    <dbReference type="NCBI Taxonomy" id="74940"/>
    <lineage>
        <taxon>Eukaryota</taxon>
        <taxon>Metazoa</taxon>
        <taxon>Chordata</taxon>
        <taxon>Craniata</taxon>
        <taxon>Vertebrata</taxon>
        <taxon>Euteleostomi</taxon>
        <taxon>Actinopterygii</taxon>
        <taxon>Neopterygii</taxon>
        <taxon>Teleostei</taxon>
        <taxon>Protacanthopterygii</taxon>
        <taxon>Salmoniformes</taxon>
        <taxon>Salmonidae</taxon>
        <taxon>Salmoninae</taxon>
        <taxon>Oncorhynchus</taxon>
    </lineage>
</organism>
<keyword evidence="2" id="KW-1003">Cell membrane</keyword>
<evidence type="ECO:0000256" key="13">
    <source>
        <dbReference type="ARBA" id="ARBA00023180"/>
    </source>
</evidence>
<keyword evidence="10 19" id="KW-0472">Membrane</keyword>
<keyword evidence="13" id="KW-0325">Glycoprotein</keyword>
<evidence type="ECO:0000256" key="14">
    <source>
        <dbReference type="ARBA" id="ARBA00023224"/>
    </source>
</evidence>
<evidence type="ECO:0000256" key="4">
    <source>
        <dbReference type="ARBA" id="ARBA00022692"/>
    </source>
</evidence>
<evidence type="ECO:0000259" key="20">
    <source>
        <dbReference type="PROSITE" id="PS50259"/>
    </source>
</evidence>
<dbReference type="CDD" id="cd15291">
    <property type="entry name" value="7tmC_GABA-B-R1"/>
    <property type="match status" value="1"/>
</dbReference>
<dbReference type="FunFam" id="3.40.50.2300:FF:000072">
    <property type="entry name" value="Gamma-aminobutyric acid type B receptor subunit 2"/>
    <property type="match status" value="1"/>
</dbReference>
<evidence type="ECO:0008006" key="24">
    <source>
        <dbReference type="Google" id="ProtNLM"/>
    </source>
</evidence>
<dbReference type="Ensembl" id="ENSOTST00005049089.2">
    <property type="protein sequence ID" value="ENSOTSP00005045143.2"/>
    <property type="gene ID" value="ENSOTSG00005017492.2"/>
</dbReference>
<evidence type="ECO:0000256" key="17">
    <source>
        <dbReference type="PROSITE-ProRule" id="PRU00302"/>
    </source>
</evidence>
<evidence type="ECO:0000256" key="16">
    <source>
        <dbReference type="ARBA" id="ARBA00034104"/>
    </source>
</evidence>
<feature type="disulfide bond" evidence="17">
    <location>
        <begin position="88"/>
        <end position="115"/>
    </location>
</feature>
<dbReference type="Pfam" id="PF00003">
    <property type="entry name" value="7tm_3"/>
    <property type="match status" value="1"/>
</dbReference>
<feature type="compositionally biased region" description="Polar residues" evidence="18">
    <location>
        <begin position="797"/>
        <end position="809"/>
    </location>
</feature>
<dbReference type="InterPro" id="IPR028082">
    <property type="entry name" value="Peripla_BP_I"/>
</dbReference>
<dbReference type="Gene3D" id="3.40.50.2300">
    <property type="match status" value="2"/>
</dbReference>
<evidence type="ECO:0000256" key="3">
    <source>
        <dbReference type="ARBA" id="ARBA00022553"/>
    </source>
</evidence>
<evidence type="ECO:0000259" key="21">
    <source>
        <dbReference type="PROSITE" id="PS50923"/>
    </source>
</evidence>
<dbReference type="Gene3D" id="2.10.70.10">
    <property type="entry name" value="Complement Module, domain 1"/>
    <property type="match status" value="1"/>
</dbReference>
<dbReference type="PROSITE" id="PS50259">
    <property type="entry name" value="G_PROTEIN_RECEP_F3_4"/>
    <property type="match status" value="1"/>
</dbReference>
<evidence type="ECO:0000256" key="1">
    <source>
        <dbReference type="ARBA" id="ARBA00008991"/>
    </source>
</evidence>
<feature type="domain" description="Sushi" evidence="21">
    <location>
        <begin position="56"/>
        <end position="117"/>
    </location>
</feature>
<feature type="transmembrane region" description="Helical" evidence="19">
    <location>
        <begin position="735"/>
        <end position="754"/>
    </location>
</feature>
<evidence type="ECO:0000313" key="23">
    <source>
        <dbReference type="Proteomes" id="UP000694402"/>
    </source>
</evidence>
<name>A0A8C8G561_ONCTS</name>
<evidence type="ECO:0000256" key="2">
    <source>
        <dbReference type="ARBA" id="ARBA00022475"/>
    </source>
</evidence>
<comment type="similarity">
    <text evidence="1">Belongs to the G-protein coupled receptor 3 family. GABA-B receptor subfamily.</text>
</comment>
<reference evidence="22" key="1">
    <citation type="submission" date="2025-08" db="UniProtKB">
        <authorList>
            <consortium name="Ensembl"/>
        </authorList>
    </citation>
    <scope>IDENTIFICATION</scope>
</reference>
<sequence length="843" mass="95189">FLDGGIRYRGLTQDVHVLPLDYEIEYICRGNRVIIGPNVRKCLPNGTWTDLTQRILQCPRVWTSLENGRVSQWPLGPPVEGMVLQYSCLPGFILVGRNSTHCNKLGKWDSPKPVCHCKKKLYIGALFPMSGGWPGGQACLPSAQMALDLVNKRTDILPEYELELIHYDSMCDPGEATKLLYDLLYTEPIKMVLMPGCSSVSTLVAEAARMWNLIVLSYGSSSPALSNRQRFPTFFRTHPSATLHNPTRVQLFQKWKWTKIATIQQTTEVFTSTLDDLEARTKEAGIEISVRQSFLTDPAPAVKNLKRQDARIIVGLFYETEARKVFCEVYKEKLYGKKYVWFLIGWYADNWFKIKDPSINCTVEQMTEAVEGHVTTEIVMLNPETVRGASNLTSQEFLNQLMSKLGGKNPEETGGFQEAPLAYDAVWALALALNKTVGPLKAKGRRLEDFNYNNRDITAEIYRALNTSSFEGVSGHVVFDAQGSRMAWTLIEQLQGPGPPADQTVVIEEFRFLSQKLFVSVSVFAGLGILLGIVCLTFNIYNSNVRYIQNSQPYLNNMTAVGCMMALAAVFPLGLDGHHVHRKQFPVVCQFRLWLLGLGFSLAYGSMFTKIWWVHTVFTKKDDKKEKRKHLEPWKLYATVGVLLVIDVLSLMIWQIVDPLHVTVEKFVREAPKGDLDVLIQPLLEHCSSDKMNTWLGVVYGYKGLLLLLGIFLAYETKSISTEKINDHRAVGMAIYNVSVLCMITAPVTMILSSQQDASFAFASLAIVFSVYITLVVLFVPKMRRLITRGEWQSDTQETVKTQGSSTNNNDEEKSRQLERENKELQKIIQEVQDQLCYTVGIQ</sequence>